<evidence type="ECO:0000256" key="3">
    <source>
        <dbReference type="ARBA" id="ARBA00023163"/>
    </source>
</evidence>
<keyword evidence="2" id="KW-0238">DNA-binding</keyword>
<dbReference type="SMART" id="SM00346">
    <property type="entry name" value="HTH_ICLR"/>
    <property type="match status" value="1"/>
</dbReference>
<feature type="domain" description="HTH iclR-type" evidence="4">
    <location>
        <begin position="18"/>
        <end position="81"/>
    </location>
</feature>
<feature type="domain" description="IclR-ED" evidence="5">
    <location>
        <begin position="82"/>
        <end position="266"/>
    </location>
</feature>
<dbReference type="InterPro" id="IPR029016">
    <property type="entry name" value="GAF-like_dom_sf"/>
</dbReference>
<evidence type="ECO:0000256" key="2">
    <source>
        <dbReference type="ARBA" id="ARBA00023125"/>
    </source>
</evidence>
<dbReference type="PROSITE" id="PS51078">
    <property type="entry name" value="ICLR_ED"/>
    <property type="match status" value="1"/>
</dbReference>
<proteinExistence type="predicted"/>
<dbReference type="InterPro" id="IPR014757">
    <property type="entry name" value="Tscrpt_reg_IclR_C"/>
</dbReference>
<name>A0ABP9EZR7_9ACTN</name>
<evidence type="ECO:0000259" key="5">
    <source>
        <dbReference type="PROSITE" id="PS51078"/>
    </source>
</evidence>
<dbReference type="InterPro" id="IPR050707">
    <property type="entry name" value="HTH_MetabolicPath_Reg"/>
</dbReference>
<evidence type="ECO:0000313" key="6">
    <source>
        <dbReference type="EMBL" id="GAA4890383.1"/>
    </source>
</evidence>
<dbReference type="Proteomes" id="UP001501521">
    <property type="component" value="Unassembled WGS sequence"/>
</dbReference>
<evidence type="ECO:0000256" key="1">
    <source>
        <dbReference type="ARBA" id="ARBA00023015"/>
    </source>
</evidence>
<accession>A0ABP9EZR7</accession>
<dbReference type="PROSITE" id="PS51077">
    <property type="entry name" value="HTH_ICLR"/>
    <property type="match status" value="1"/>
</dbReference>
<dbReference type="Gene3D" id="3.30.450.40">
    <property type="match status" value="1"/>
</dbReference>
<dbReference type="Pfam" id="PF01614">
    <property type="entry name" value="IclR_C"/>
    <property type="match status" value="1"/>
</dbReference>
<dbReference type="PANTHER" id="PTHR30136">
    <property type="entry name" value="HELIX-TURN-HELIX TRANSCRIPTIONAL REGULATOR, ICLR FAMILY"/>
    <property type="match status" value="1"/>
</dbReference>
<comment type="caution">
    <text evidence="6">The sequence shown here is derived from an EMBL/GenBank/DDBJ whole genome shotgun (WGS) entry which is preliminary data.</text>
</comment>
<evidence type="ECO:0000313" key="7">
    <source>
        <dbReference type="Proteomes" id="UP001501521"/>
    </source>
</evidence>
<keyword evidence="1" id="KW-0805">Transcription regulation</keyword>
<dbReference type="RefSeq" id="WP_345578083.1">
    <property type="nucleotide sequence ID" value="NZ_BAABLV010000006.1"/>
</dbReference>
<dbReference type="Pfam" id="PF09339">
    <property type="entry name" value="HTH_IclR"/>
    <property type="match status" value="1"/>
</dbReference>
<protein>
    <submittedName>
        <fullName evidence="6">IclR family transcriptional regulator</fullName>
    </submittedName>
</protein>
<evidence type="ECO:0000259" key="4">
    <source>
        <dbReference type="PROSITE" id="PS51077"/>
    </source>
</evidence>
<keyword evidence="3" id="KW-0804">Transcription</keyword>
<dbReference type="EMBL" id="BAABLV010000006">
    <property type="protein sequence ID" value="GAA4890383.1"/>
    <property type="molecule type" value="Genomic_DNA"/>
</dbReference>
<keyword evidence="7" id="KW-1185">Reference proteome</keyword>
<dbReference type="SUPFAM" id="SSF55781">
    <property type="entry name" value="GAF domain-like"/>
    <property type="match status" value="1"/>
</dbReference>
<sequence length="273" mass="29204">MADNSASDTSGPVVRTPIQVIDRAIALLSALAEAGAGGVPLKDLTAAVGLRPSTARTLLAALVTHGMVRQEETSRRYQLGSAFLRLSQRYVARSDLTSIAAPILRELWQKSRETVHLSILANAQRVDLMVLVSPQILNINPTAGRLPDTPSTPPYLTAAGKVLLAGWMEAERSALFDRAGWAEAVRSREGVEAMLEQVASSGWAINQEEEEPGVCGVAAPVRDHTGRVIAALCIGYPSVRYTREYEEMLRLSVIDAAEELTSLLGAGHAEAGI</sequence>
<organism evidence="6 7">
    <name type="scientific">Tessaracoccus lubricantis</name>
    <dbReference type="NCBI Taxonomy" id="545543"/>
    <lineage>
        <taxon>Bacteria</taxon>
        <taxon>Bacillati</taxon>
        <taxon>Actinomycetota</taxon>
        <taxon>Actinomycetes</taxon>
        <taxon>Propionibacteriales</taxon>
        <taxon>Propionibacteriaceae</taxon>
        <taxon>Tessaracoccus</taxon>
    </lineage>
</organism>
<dbReference type="SUPFAM" id="SSF46785">
    <property type="entry name" value="Winged helix' DNA-binding domain"/>
    <property type="match status" value="1"/>
</dbReference>
<gene>
    <name evidence="6" type="ORF">GCM10025789_03590</name>
</gene>
<dbReference type="PANTHER" id="PTHR30136:SF35">
    <property type="entry name" value="HTH-TYPE TRANSCRIPTIONAL REGULATOR RV1719"/>
    <property type="match status" value="1"/>
</dbReference>
<reference evidence="7" key="1">
    <citation type="journal article" date="2019" name="Int. J. Syst. Evol. Microbiol.">
        <title>The Global Catalogue of Microorganisms (GCM) 10K type strain sequencing project: providing services to taxonomists for standard genome sequencing and annotation.</title>
        <authorList>
            <consortium name="The Broad Institute Genomics Platform"/>
            <consortium name="The Broad Institute Genome Sequencing Center for Infectious Disease"/>
            <person name="Wu L."/>
            <person name="Ma J."/>
        </authorList>
    </citation>
    <scope>NUCLEOTIDE SEQUENCE [LARGE SCALE GENOMIC DNA]</scope>
    <source>
        <strain evidence="7">JCM 19125</strain>
    </source>
</reference>
<dbReference type="InterPro" id="IPR036388">
    <property type="entry name" value="WH-like_DNA-bd_sf"/>
</dbReference>
<dbReference type="InterPro" id="IPR005471">
    <property type="entry name" value="Tscrpt_reg_IclR_N"/>
</dbReference>
<dbReference type="InterPro" id="IPR036390">
    <property type="entry name" value="WH_DNA-bd_sf"/>
</dbReference>
<dbReference type="Gene3D" id="1.10.10.10">
    <property type="entry name" value="Winged helix-like DNA-binding domain superfamily/Winged helix DNA-binding domain"/>
    <property type="match status" value="1"/>
</dbReference>